<dbReference type="RefSeq" id="WP_338238277.1">
    <property type="nucleotide sequence ID" value="NZ_BQKE01000002.1"/>
</dbReference>
<evidence type="ECO:0000313" key="1">
    <source>
        <dbReference type="EMBL" id="GJM63068.1"/>
    </source>
</evidence>
<sequence>MNSFFYEGKKYYVAYSGEETTNFKTISRRDSIKIEDILTEEEGIRVHIDCETNKLTFEEHSFDFDCQDCKKFEGIYFKNDKASQYVDFAVNNAIRVDKKLAENEELVTQLVSKVKNYEFPEVALGQRLTDRIKAYEKFNGKRFLIVFAESNHLSLNESSWGTLSQKVFAEAGLTDDDILITVPYVHCEGIGRDLGEIFVMPGYSAGKNIKNNSSFIGSSYKNTIRTAEWMVEVSDPEAGVLSGYFNGVFKSLYKRLLVHKGILNADFTITYLLYEGYSYGKLQNAYVDLYMDSSFKTVTADWLATQENRRLNNLNTNFVGPVKAQVDYLVLNGFLTRTINTLSTPSQLVKFEESDQFKDDRFEFKDEFLVGDFDALNQYFTELSGRNIVKPYILNRAYKGYVERLAKVNNVHFNEFPFDLKEETWNREQVLKEKVDDSFYLALDIASIALSYYGQDHWADGLGLIYSILRGNWVEAGDYTVAVFIPVADGQKIKLSRKAILKVDFDSKIVREVTADQASKIRHHISETIPDGKAKAVISRIDQNQIDTPQLQKLKSLEANPEAQLKYIDDILASAGESLLAKFEKSPYNISRSQIEQLKRNGYPSEQELSSVFTKFDHYLKASEGKSGALALISETPPAKVEDFLKQLNALDQAEAGLSLKFLGDCAENVDFVKYLGNRPELVDSWRLLDDAGYAALKKNPVSLEKLSALLKNPKLAAAGLDENRVSRLIKGNRNAGGSAAALDDLTKGFDDLVSTGTIFEDIDKLFTDLEKGGNFAEGAGWIQRHLTSNVDDFAGKTLIFESVEKVGESVRRVDVKMPDGNITKYFEFKSVGEIPPSNFATQFVKDMQISDVSDLGQLKWIFDGRKVPSLQNNIDDFIDALDEVDIPQSVIDKLVPGASKTKDALLETIESRFTEIFQVK</sequence>
<keyword evidence="2" id="KW-1185">Reference proteome</keyword>
<reference evidence="1 2" key="1">
    <citation type="submission" date="2021-12" db="EMBL/GenBank/DDBJ databases">
        <title>Genome sequencing of bacteria with rrn-lacking chromosome and rrn-plasmid.</title>
        <authorList>
            <person name="Anda M."/>
            <person name="Iwasaki W."/>
        </authorList>
    </citation>
    <scope>NUCLEOTIDE SEQUENCE [LARGE SCALE GENOMIC DNA]</scope>
    <source>
        <strain evidence="1 2">NBRC 15940</strain>
    </source>
</reference>
<name>A0AAN4W0D1_9BACT</name>
<protein>
    <submittedName>
        <fullName evidence="1">Uncharacterized protein</fullName>
    </submittedName>
</protein>
<gene>
    <name evidence="1" type="ORF">PEDI_36200</name>
</gene>
<dbReference type="Proteomes" id="UP001310022">
    <property type="component" value="Unassembled WGS sequence"/>
</dbReference>
<proteinExistence type="predicted"/>
<dbReference type="EMBL" id="BQKE01000002">
    <property type="protein sequence ID" value="GJM63068.1"/>
    <property type="molecule type" value="Genomic_DNA"/>
</dbReference>
<evidence type="ECO:0000313" key="2">
    <source>
        <dbReference type="Proteomes" id="UP001310022"/>
    </source>
</evidence>
<organism evidence="1 2">
    <name type="scientific">Persicobacter diffluens</name>
    <dbReference type="NCBI Taxonomy" id="981"/>
    <lineage>
        <taxon>Bacteria</taxon>
        <taxon>Pseudomonadati</taxon>
        <taxon>Bacteroidota</taxon>
        <taxon>Cytophagia</taxon>
        <taxon>Cytophagales</taxon>
        <taxon>Persicobacteraceae</taxon>
        <taxon>Persicobacter</taxon>
    </lineage>
</organism>
<accession>A0AAN4W0D1</accession>
<comment type="caution">
    <text evidence="1">The sequence shown here is derived from an EMBL/GenBank/DDBJ whole genome shotgun (WGS) entry which is preliminary data.</text>
</comment>
<dbReference type="AlphaFoldDB" id="A0AAN4W0D1"/>